<evidence type="ECO:0000313" key="3">
    <source>
        <dbReference type="EMBL" id="MBO3117873.1"/>
    </source>
</evidence>
<dbReference type="Proteomes" id="UP000676776">
    <property type="component" value="Unassembled WGS sequence"/>
</dbReference>
<dbReference type="GO" id="GO:0004045">
    <property type="term" value="F:peptidyl-tRNA hydrolase activity"/>
    <property type="evidence" value="ECO:0007669"/>
    <property type="project" value="UniProtKB-EC"/>
</dbReference>
<evidence type="ECO:0000256" key="1">
    <source>
        <dbReference type="SAM" id="MobiDB-lite"/>
    </source>
</evidence>
<organism evidence="3 4">
    <name type="scientific">Winogradskyella pelagia</name>
    <dbReference type="NCBI Taxonomy" id="2819984"/>
    <lineage>
        <taxon>Bacteria</taxon>
        <taxon>Pseudomonadati</taxon>
        <taxon>Bacteroidota</taxon>
        <taxon>Flavobacteriia</taxon>
        <taxon>Flavobacteriales</taxon>
        <taxon>Flavobacteriaceae</taxon>
        <taxon>Winogradskyella</taxon>
    </lineage>
</organism>
<dbReference type="PANTHER" id="PTHR47814:SF1">
    <property type="entry name" value="PEPTIDYL-TRNA HYDROLASE ARFB"/>
    <property type="match status" value="1"/>
</dbReference>
<dbReference type="PROSITE" id="PS00745">
    <property type="entry name" value="RF_PROK_I"/>
    <property type="match status" value="1"/>
</dbReference>
<keyword evidence="3" id="KW-0378">Hydrolase</keyword>
<comment type="caution">
    <text evidence="3">The sequence shown here is derived from an EMBL/GenBank/DDBJ whole genome shotgun (WGS) entry which is preliminary data.</text>
</comment>
<protein>
    <submittedName>
        <fullName evidence="3">Aminoacyl-tRNA hydrolase</fullName>
        <ecNumber evidence="3">3.1.1.29</ecNumber>
    </submittedName>
</protein>
<name>A0ABS3T544_9FLAO</name>
<dbReference type="RefSeq" id="WP_208155230.1">
    <property type="nucleotide sequence ID" value="NZ_JAGEVF010000014.1"/>
</dbReference>
<dbReference type="SUPFAM" id="SSF110916">
    <property type="entry name" value="Peptidyl-tRNA hydrolase domain-like"/>
    <property type="match status" value="1"/>
</dbReference>
<keyword evidence="4" id="KW-1185">Reference proteome</keyword>
<evidence type="ECO:0000313" key="4">
    <source>
        <dbReference type="Proteomes" id="UP000676776"/>
    </source>
</evidence>
<evidence type="ECO:0000259" key="2">
    <source>
        <dbReference type="PROSITE" id="PS00745"/>
    </source>
</evidence>
<accession>A0ABS3T544</accession>
<feature type="region of interest" description="Disordered" evidence="1">
    <location>
        <begin position="95"/>
        <end position="135"/>
    </location>
</feature>
<reference evidence="3 4" key="1">
    <citation type="submission" date="2021-03" db="EMBL/GenBank/DDBJ databases">
        <title>Winogradskyella sp. nov., isolated from costal sediment.</title>
        <authorList>
            <person name="Gao C."/>
        </authorList>
    </citation>
    <scope>NUCLEOTIDE SEQUENCE [LARGE SCALE GENOMIC DNA]</scope>
    <source>
        <strain evidence="3 4">DF17</strain>
    </source>
</reference>
<sequence length="135" mass="15588">MIDHEAIATELTYKAVRSSGSGGQHVNKVSTKVELHFNILESQHLNDYQRTRLLDKLANRINKDGILVMSCGETRSQLKNKTIVTKRFFQIIENSIKKQKKRKPTTVPRSVKKKRLTSKRKHSEKKAQRKPPKPD</sequence>
<dbReference type="PANTHER" id="PTHR47814">
    <property type="entry name" value="PEPTIDYL-TRNA HYDROLASE ARFB"/>
    <property type="match status" value="1"/>
</dbReference>
<dbReference type="NCBIfam" id="NF006718">
    <property type="entry name" value="PRK09256.1"/>
    <property type="match status" value="1"/>
</dbReference>
<dbReference type="Pfam" id="PF00472">
    <property type="entry name" value="RF-1"/>
    <property type="match status" value="1"/>
</dbReference>
<dbReference type="EC" id="3.1.1.29" evidence="3"/>
<proteinExistence type="predicted"/>
<dbReference type="InterPro" id="IPR000352">
    <property type="entry name" value="Pep_chain_release_fac_I"/>
</dbReference>
<gene>
    <name evidence="3" type="primary">arfB</name>
    <name evidence="3" type="ORF">J4050_14045</name>
</gene>
<feature type="compositionally biased region" description="Basic residues" evidence="1">
    <location>
        <begin position="97"/>
        <end position="135"/>
    </location>
</feature>
<dbReference type="Gene3D" id="3.30.160.20">
    <property type="match status" value="1"/>
</dbReference>
<feature type="domain" description="Prokaryotic-type class I peptide chain release factors" evidence="2">
    <location>
        <begin position="17"/>
        <end position="33"/>
    </location>
</feature>
<dbReference type="EMBL" id="JAGEVF010000014">
    <property type="protein sequence ID" value="MBO3117873.1"/>
    <property type="molecule type" value="Genomic_DNA"/>
</dbReference>